<dbReference type="AlphaFoldDB" id="A0AA38BQD5"/>
<dbReference type="Proteomes" id="UP000824469">
    <property type="component" value="Unassembled WGS sequence"/>
</dbReference>
<feature type="non-terminal residue" evidence="1">
    <location>
        <position position="1"/>
    </location>
</feature>
<dbReference type="EMBL" id="JAHRHJ020003813">
    <property type="protein sequence ID" value="KAH9287582.1"/>
    <property type="molecule type" value="Genomic_DNA"/>
</dbReference>
<evidence type="ECO:0000313" key="1">
    <source>
        <dbReference type="EMBL" id="KAH9287582.1"/>
    </source>
</evidence>
<evidence type="ECO:0000313" key="2">
    <source>
        <dbReference type="Proteomes" id="UP000824469"/>
    </source>
</evidence>
<organism evidence="1 2">
    <name type="scientific">Taxus chinensis</name>
    <name type="common">Chinese yew</name>
    <name type="synonym">Taxus wallichiana var. chinensis</name>
    <dbReference type="NCBI Taxonomy" id="29808"/>
    <lineage>
        <taxon>Eukaryota</taxon>
        <taxon>Viridiplantae</taxon>
        <taxon>Streptophyta</taxon>
        <taxon>Embryophyta</taxon>
        <taxon>Tracheophyta</taxon>
        <taxon>Spermatophyta</taxon>
        <taxon>Pinopsida</taxon>
        <taxon>Pinidae</taxon>
        <taxon>Conifers II</taxon>
        <taxon>Cupressales</taxon>
        <taxon>Taxaceae</taxon>
        <taxon>Taxus</taxon>
    </lineage>
</organism>
<comment type="caution">
    <text evidence="1">The sequence shown here is derived from an EMBL/GenBank/DDBJ whole genome shotgun (WGS) entry which is preliminary data.</text>
</comment>
<proteinExistence type="predicted"/>
<keyword evidence="2" id="KW-1185">Reference proteome</keyword>
<protein>
    <submittedName>
        <fullName evidence="1">Uncharacterized protein</fullName>
    </submittedName>
</protein>
<reference evidence="1 2" key="1">
    <citation type="journal article" date="2021" name="Nat. Plants">
        <title>The Taxus genome provides insights into paclitaxel biosynthesis.</title>
        <authorList>
            <person name="Xiong X."/>
            <person name="Gou J."/>
            <person name="Liao Q."/>
            <person name="Li Y."/>
            <person name="Zhou Q."/>
            <person name="Bi G."/>
            <person name="Li C."/>
            <person name="Du R."/>
            <person name="Wang X."/>
            <person name="Sun T."/>
            <person name="Guo L."/>
            <person name="Liang H."/>
            <person name="Lu P."/>
            <person name="Wu Y."/>
            <person name="Zhang Z."/>
            <person name="Ro D.K."/>
            <person name="Shang Y."/>
            <person name="Huang S."/>
            <person name="Yan J."/>
        </authorList>
    </citation>
    <scope>NUCLEOTIDE SEQUENCE [LARGE SCALE GENOMIC DNA]</scope>
    <source>
        <strain evidence="1">Ta-2019</strain>
    </source>
</reference>
<gene>
    <name evidence="1" type="ORF">KI387_031699</name>
</gene>
<feature type="non-terminal residue" evidence="1">
    <location>
        <position position="83"/>
    </location>
</feature>
<sequence length="83" mass="8677">VMEIDKLHVLRELTDNMTQHSDQIASGDIGGGVSSSAPHHCGSCGAICSVGKTSFVGSHYFFSLDEMMADVFGTGANDLGLSQ</sequence>
<accession>A0AA38BQD5</accession>
<name>A0AA38BQD5_TAXCH</name>